<name>A0ABR2X1V3_9FUNG</name>
<keyword evidence="1" id="KW-0802">TPR repeat</keyword>
<proteinExistence type="predicted"/>
<dbReference type="InterPro" id="IPR019734">
    <property type="entry name" value="TPR_rpt"/>
</dbReference>
<evidence type="ECO:0000256" key="1">
    <source>
        <dbReference type="PROSITE-ProRule" id="PRU00339"/>
    </source>
</evidence>
<feature type="repeat" description="TPR" evidence="1">
    <location>
        <begin position="76"/>
        <end position="109"/>
    </location>
</feature>
<evidence type="ECO:0000313" key="3">
    <source>
        <dbReference type="EMBL" id="KAK9767744.1"/>
    </source>
</evidence>
<dbReference type="PANTHER" id="PTHR46512:SF1">
    <property type="entry name" value="PEPTIDYLPROLYL ISOMERASE"/>
    <property type="match status" value="1"/>
</dbReference>
<comment type="caution">
    <text evidence="3">The sequence shown here is derived from an EMBL/GenBank/DDBJ whole genome shotgun (WGS) entry which is preliminary data.</text>
</comment>
<feature type="region of interest" description="Disordered" evidence="2">
    <location>
        <begin position="153"/>
        <end position="176"/>
    </location>
</feature>
<dbReference type="SMART" id="SM00028">
    <property type="entry name" value="TPR"/>
    <property type="match status" value="3"/>
</dbReference>
<dbReference type="InterPro" id="IPR011990">
    <property type="entry name" value="TPR-like_helical_dom_sf"/>
</dbReference>
<organism evidence="3 4">
    <name type="scientific">Basidiobolus ranarum</name>
    <dbReference type="NCBI Taxonomy" id="34480"/>
    <lineage>
        <taxon>Eukaryota</taxon>
        <taxon>Fungi</taxon>
        <taxon>Fungi incertae sedis</taxon>
        <taxon>Zoopagomycota</taxon>
        <taxon>Entomophthoromycotina</taxon>
        <taxon>Basidiobolomycetes</taxon>
        <taxon>Basidiobolales</taxon>
        <taxon>Basidiobolaceae</taxon>
        <taxon>Basidiobolus</taxon>
    </lineage>
</organism>
<dbReference type="PANTHER" id="PTHR46512">
    <property type="entry name" value="PEPTIDYLPROLYL ISOMERASE"/>
    <property type="match status" value="1"/>
</dbReference>
<dbReference type="InterPro" id="IPR050754">
    <property type="entry name" value="FKBP4/5/8-like"/>
</dbReference>
<reference evidence="3 4" key="1">
    <citation type="submission" date="2023-04" db="EMBL/GenBank/DDBJ databases">
        <title>Genome of Basidiobolus ranarum AG-B5.</title>
        <authorList>
            <person name="Stajich J.E."/>
            <person name="Carter-House D."/>
            <person name="Gryganskyi A."/>
        </authorList>
    </citation>
    <scope>NUCLEOTIDE SEQUENCE [LARGE SCALE GENOMIC DNA]</scope>
    <source>
        <strain evidence="3 4">AG-B5</strain>
    </source>
</reference>
<keyword evidence="4" id="KW-1185">Reference proteome</keyword>
<dbReference type="Proteomes" id="UP001479436">
    <property type="component" value="Unassembled WGS sequence"/>
</dbReference>
<dbReference type="Gene3D" id="1.25.40.10">
    <property type="entry name" value="Tetratricopeptide repeat domain"/>
    <property type="match status" value="1"/>
</dbReference>
<gene>
    <name evidence="3" type="ORF">K7432_002219</name>
</gene>
<accession>A0ABR2X1V3</accession>
<dbReference type="SUPFAM" id="SSF48452">
    <property type="entry name" value="TPR-like"/>
    <property type="match status" value="1"/>
</dbReference>
<dbReference type="Pfam" id="PF14559">
    <property type="entry name" value="TPR_19"/>
    <property type="match status" value="1"/>
</dbReference>
<evidence type="ECO:0008006" key="5">
    <source>
        <dbReference type="Google" id="ProtNLM"/>
    </source>
</evidence>
<evidence type="ECO:0000313" key="4">
    <source>
        <dbReference type="Proteomes" id="UP001479436"/>
    </source>
</evidence>
<evidence type="ECO:0000256" key="2">
    <source>
        <dbReference type="SAM" id="MobiDB-lite"/>
    </source>
</evidence>
<dbReference type="EMBL" id="JASJQH010000057">
    <property type="protein sequence ID" value="KAK9767744.1"/>
    <property type="molecule type" value="Genomic_DNA"/>
</dbReference>
<dbReference type="PROSITE" id="PS50005">
    <property type="entry name" value="TPR"/>
    <property type="match status" value="2"/>
</dbReference>
<protein>
    <recommendedName>
        <fullName evidence="5">TPR-like protein</fullName>
    </recommendedName>
</protein>
<sequence>MSTPNQLEKIAEGKARKDEGNEFFKAGDFIKAMTKYHEAILFLSGLSGGEGMLPGFTTGQKPLGEEEKIEVQKTLSVCYSNMAACHIKNQRWERASMYAEKALTADPKNVKARFRRAQSFLNQGNLDRAEEDLKQLLAESPKDPLVRREYEILKQKHKEQDDRQRKDFAGMFDKMK</sequence>
<feature type="repeat" description="TPR" evidence="1">
    <location>
        <begin position="110"/>
        <end position="143"/>
    </location>
</feature>